<reference evidence="2" key="2">
    <citation type="submission" date="2015-04" db="UniProtKB">
        <authorList>
            <consortium name="EnsemblPlants"/>
        </authorList>
    </citation>
    <scope>IDENTIFICATION</scope>
</reference>
<evidence type="ECO:0000313" key="2">
    <source>
        <dbReference type="EnsemblPlants" id="OGLUM01G47870.1"/>
    </source>
</evidence>
<feature type="compositionally biased region" description="Basic and acidic residues" evidence="1">
    <location>
        <begin position="111"/>
        <end position="128"/>
    </location>
</feature>
<dbReference type="STRING" id="40148.A0A0D9YJW5"/>
<evidence type="ECO:0000256" key="1">
    <source>
        <dbReference type="SAM" id="MobiDB-lite"/>
    </source>
</evidence>
<name>A0A0D9YJW5_9ORYZ</name>
<accession>A0A0D9YJW5</accession>
<reference evidence="2" key="3">
    <citation type="submission" date="2018-05" db="EMBL/GenBank/DDBJ databases">
        <title>OgluRS3 (Oryza glumaepatula Reference Sequence Version 3).</title>
        <authorList>
            <person name="Zhang J."/>
            <person name="Kudrna D."/>
            <person name="Lee S."/>
            <person name="Talag J."/>
            <person name="Welchert J."/>
            <person name="Wing R.A."/>
        </authorList>
    </citation>
    <scope>NUCLEOTIDE SEQUENCE [LARGE SCALE GENOMIC DNA]</scope>
</reference>
<organism evidence="2">
    <name type="scientific">Oryza glumipatula</name>
    <dbReference type="NCBI Taxonomy" id="40148"/>
    <lineage>
        <taxon>Eukaryota</taxon>
        <taxon>Viridiplantae</taxon>
        <taxon>Streptophyta</taxon>
        <taxon>Embryophyta</taxon>
        <taxon>Tracheophyta</taxon>
        <taxon>Spermatophyta</taxon>
        <taxon>Magnoliopsida</taxon>
        <taxon>Liliopsida</taxon>
        <taxon>Poales</taxon>
        <taxon>Poaceae</taxon>
        <taxon>BOP clade</taxon>
        <taxon>Oryzoideae</taxon>
        <taxon>Oryzeae</taxon>
        <taxon>Oryzinae</taxon>
        <taxon>Oryza</taxon>
    </lineage>
</organism>
<protein>
    <submittedName>
        <fullName evidence="2">Uncharacterized protein</fullName>
    </submittedName>
</protein>
<dbReference type="HOGENOM" id="CLU_139428_0_0_1"/>
<dbReference type="Gramene" id="OGLUM01G47870.1">
    <property type="protein sequence ID" value="OGLUM01G47870.1"/>
    <property type="gene ID" value="OGLUM01G47870"/>
</dbReference>
<feature type="region of interest" description="Disordered" evidence="1">
    <location>
        <begin position="87"/>
        <end position="128"/>
    </location>
</feature>
<dbReference type="AlphaFoldDB" id="A0A0D9YJW5"/>
<reference evidence="2" key="1">
    <citation type="submission" date="2013-08" db="EMBL/GenBank/DDBJ databases">
        <title>Oryza genome evolution.</title>
        <authorList>
            <person name="Wing R.A."/>
            <person name="Panaud O."/>
            <person name="Oliveira A.C."/>
        </authorList>
    </citation>
    <scope>NUCLEOTIDE SEQUENCE</scope>
</reference>
<sequence length="128" mass="13503">MHDGGFPHLVLLRVPAGLAARVLARHGVAVPGSLATLYAGARALDGAFFLASPGPDRCLQPPTPLLRLLRPRAAARCHSPSAVALTRRLPLLQPRSPTDAAPPPAPAAARPEAKRSPRCAHAEREEKK</sequence>
<dbReference type="EnsemblPlants" id="OGLUM01G47870.1">
    <property type="protein sequence ID" value="OGLUM01G47870.1"/>
    <property type="gene ID" value="OGLUM01G47870"/>
</dbReference>
<keyword evidence="3" id="KW-1185">Reference proteome</keyword>
<dbReference type="Proteomes" id="UP000026961">
    <property type="component" value="Chromosome 1"/>
</dbReference>
<proteinExistence type="predicted"/>
<evidence type="ECO:0000313" key="3">
    <source>
        <dbReference type="Proteomes" id="UP000026961"/>
    </source>
</evidence>